<sequence length="94" mass="10384">MLVNQWPPECADIAYEVALDQGMPASLRSTAVSVLVTLDDPQVTAIAESLRSLPDLWDEEVIRRSFAYLFPHHLPLASLEKILVRVREGKGAVG</sequence>
<proteinExistence type="predicted"/>
<dbReference type="RefSeq" id="WP_222012292.1">
    <property type="nucleotide sequence ID" value="NZ_JABTXI010000005.1"/>
</dbReference>
<evidence type="ECO:0000313" key="1">
    <source>
        <dbReference type="EMBL" id="MBY3591328.1"/>
    </source>
</evidence>
<reference evidence="1 2" key="1">
    <citation type="submission" date="2020-06" db="EMBL/GenBank/DDBJ databases">
        <title>Global-level population genomics: horizontal gene transfer, symbiosis and evolution in Rhizobia.</title>
        <authorList>
            <person name="Gai Y."/>
        </authorList>
    </citation>
    <scope>NUCLEOTIDE SEQUENCE [LARGE SCALE GENOMIC DNA]</scope>
    <source>
        <strain evidence="1 2">PLR6_1b</strain>
    </source>
</reference>
<comment type="caution">
    <text evidence="1">The sequence shown here is derived from an EMBL/GenBank/DDBJ whole genome shotgun (WGS) entry which is preliminary data.</text>
</comment>
<name>A0ABS7LJ75_9HYPH</name>
<gene>
    <name evidence="1" type="ORF">HJA87_15830</name>
</gene>
<organism evidence="1 2">
    <name type="scientific">Rhizobium bangladeshense</name>
    <dbReference type="NCBI Taxonomy" id="1138189"/>
    <lineage>
        <taxon>Bacteria</taxon>
        <taxon>Pseudomonadati</taxon>
        <taxon>Pseudomonadota</taxon>
        <taxon>Alphaproteobacteria</taxon>
        <taxon>Hyphomicrobiales</taxon>
        <taxon>Rhizobiaceae</taxon>
        <taxon>Rhizobium/Agrobacterium group</taxon>
        <taxon>Rhizobium</taxon>
    </lineage>
</organism>
<evidence type="ECO:0008006" key="3">
    <source>
        <dbReference type="Google" id="ProtNLM"/>
    </source>
</evidence>
<protein>
    <recommendedName>
        <fullName evidence="3">HEAT repeat domain-containing protein</fullName>
    </recommendedName>
</protein>
<dbReference type="EMBL" id="JABTXI010000005">
    <property type="protein sequence ID" value="MBY3591328.1"/>
    <property type="molecule type" value="Genomic_DNA"/>
</dbReference>
<evidence type="ECO:0000313" key="2">
    <source>
        <dbReference type="Proteomes" id="UP000720124"/>
    </source>
</evidence>
<dbReference type="Proteomes" id="UP000720124">
    <property type="component" value="Unassembled WGS sequence"/>
</dbReference>
<accession>A0ABS7LJ75</accession>
<keyword evidence="2" id="KW-1185">Reference proteome</keyword>